<dbReference type="AlphaFoldDB" id="A0AAV5T709"/>
<evidence type="ECO:0000256" key="4">
    <source>
        <dbReference type="ARBA" id="ARBA00022801"/>
    </source>
</evidence>
<dbReference type="PROSITE" id="PS00690">
    <property type="entry name" value="DEAH_ATP_HELICASE"/>
    <property type="match status" value="1"/>
</dbReference>
<dbReference type="InterPro" id="IPR011709">
    <property type="entry name" value="DEAD-box_helicase_OB_fold"/>
</dbReference>
<dbReference type="PANTHER" id="PTHR18934">
    <property type="entry name" value="ATP-DEPENDENT RNA HELICASE"/>
    <property type="match status" value="1"/>
</dbReference>
<evidence type="ECO:0000256" key="3">
    <source>
        <dbReference type="ARBA" id="ARBA00022741"/>
    </source>
</evidence>
<evidence type="ECO:0000256" key="5">
    <source>
        <dbReference type="ARBA" id="ARBA00022806"/>
    </source>
</evidence>
<feature type="domain" description="Helicase C-terminal" evidence="10">
    <location>
        <begin position="472"/>
        <end position="742"/>
    </location>
</feature>
<comment type="similarity">
    <text evidence="1">Belongs to the DEAD box helicase family. DEAH subfamily.</text>
</comment>
<sequence>FRLVMSEKKKQKRKSGGNAKFSSKTPIIEVNDEYGAGTGTNALLIEPAAKKSKTEKNSVEKLPERKNLVREKREAKVSKTKLKKLKQIAEKKKKKETQEDLLAQLSQYRLDDKKLEVLASTAHRQDKVKKSRVTDEPDASVVQRPHKVKLRRTLHNKAAVQENYYETDSGSDEEEEEADEVKEEKVEEETEVSDTIDQDEDSVQNALDSEEVKEEKMEGEKEEEEKNVMEYKRIDRPEDEDPDVHIPHVPAPTLSSGWKRIPVVVNRPEKIQESRQNLPIFGEEQIIVEAIHENVSVVVCGETGSGKTTQIPQMLYEAGYCTDGKLIGVTEPRRVAAVSMARRVGEELGDTQAVSYQIRYEGTKNQNTKILFMTDGVLMKEMSTDISLSKYSVIIIDEAHERSLYSDVLIGLLSRVAPMRAKTQIPLKLVIMSATLRLDDFLQRRLFPAGPPRVLKAEARQFPVTIHFDRKTPKDFMVAAFRKSCRIHETLPEGGILIFVPGQRDVQLLIKKLQERYPVKYEKMRDGETMVKGGKKWMKKKEEEAATATLEELARRGLGPSRSGVKEEEEEETGRDGEEEGADAWDGEESDEEGEGADDEMVPLAQPPPDCQPLFCLPLYSLLSSAQQRRVFDPPPEGTRLCVIATNVAETSLTIPGVKYVLDSGFEKRRLFDPVTGVSQFVVTRVSQASADQRAGRAGRVGPGHAYRLYSSAVFSEFSKFSRPEIMDKPADQLVLQLKSMNIIKVVNFPFPSTPPSDSLEAAEKRLVLMGALDVGKSAKTGELQSRISSLGKTLVSFPLSPSYAKMLALAHQQNLLPFAIQLVAVLSVREPLVAVSSLRGSSDEETKAMMTMVLRQRRLWVGKGPSRRLGDLLVLMRAVTESEKVQLDPVSCAKMGIRAKAMHEVRKLRVQLTNVVNTSFSTQADAVCDQLLRPPNDKEALLLRQMVCCGLSDRIAKRVDRSMVGGNEEIPKGAYQTQTLEDYVYIDASSMLMKEEPDFVVFQEVIQINERKCMQSVSAVEGEWLMRLAEPYCHYGEPEKDVEPIYSSGLDAVVESVCVSFGPHHWPLPNTLRPVHMNILMYKHFARLLLAGEIIASLSQWTPSLLAPPSTMLKSWAKLQKRTDLLLNALVEKDVHSRSRLLQVWKEDKSYLLDEYSAWLPEKLHDTVQVAWPPD</sequence>
<keyword evidence="5" id="KW-0347">Helicase</keyword>
<dbReference type="GO" id="GO:0005524">
    <property type="term" value="F:ATP binding"/>
    <property type="evidence" value="ECO:0007669"/>
    <property type="project" value="UniProtKB-KW"/>
</dbReference>
<feature type="region of interest" description="Disordered" evidence="8">
    <location>
        <begin position="49"/>
        <end position="80"/>
    </location>
</feature>
<feature type="compositionally biased region" description="Basic and acidic residues" evidence="8">
    <location>
        <begin position="213"/>
        <end position="231"/>
    </location>
</feature>
<keyword evidence="3" id="KW-0547">Nucleotide-binding</keyword>
<comment type="caution">
    <text evidence="11">The sequence shown here is derived from an EMBL/GenBank/DDBJ whole genome shotgun (WGS) entry which is preliminary data.</text>
</comment>
<evidence type="ECO:0000256" key="7">
    <source>
        <dbReference type="ARBA" id="ARBA00047984"/>
    </source>
</evidence>
<feature type="non-terminal residue" evidence="11">
    <location>
        <position position="1"/>
    </location>
</feature>
<dbReference type="GO" id="GO:0016787">
    <property type="term" value="F:hydrolase activity"/>
    <property type="evidence" value="ECO:0007669"/>
    <property type="project" value="UniProtKB-KW"/>
</dbReference>
<dbReference type="Pfam" id="PF00270">
    <property type="entry name" value="DEAD"/>
    <property type="match status" value="1"/>
</dbReference>
<evidence type="ECO:0000256" key="6">
    <source>
        <dbReference type="ARBA" id="ARBA00022840"/>
    </source>
</evidence>
<evidence type="ECO:0000313" key="12">
    <source>
        <dbReference type="Proteomes" id="UP001432027"/>
    </source>
</evidence>
<dbReference type="Pfam" id="PF07717">
    <property type="entry name" value="OB_NTP_bind"/>
    <property type="match status" value="1"/>
</dbReference>
<name>A0AAV5T709_9BILA</name>
<dbReference type="SMART" id="SM00847">
    <property type="entry name" value="HA2"/>
    <property type="match status" value="1"/>
</dbReference>
<feature type="compositionally biased region" description="Basic and acidic residues" evidence="8">
    <location>
        <begin position="49"/>
        <end position="77"/>
    </location>
</feature>
<protein>
    <recommendedName>
        <fullName evidence="2">RNA helicase</fullName>
        <ecNumber evidence="2">3.6.4.13</ecNumber>
    </recommendedName>
</protein>
<organism evidence="11 12">
    <name type="scientific">Pristionchus entomophagus</name>
    <dbReference type="NCBI Taxonomy" id="358040"/>
    <lineage>
        <taxon>Eukaryota</taxon>
        <taxon>Metazoa</taxon>
        <taxon>Ecdysozoa</taxon>
        <taxon>Nematoda</taxon>
        <taxon>Chromadorea</taxon>
        <taxon>Rhabditida</taxon>
        <taxon>Rhabditina</taxon>
        <taxon>Diplogasteromorpha</taxon>
        <taxon>Diplogasteroidea</taxon>
        <taxon>Neodiplogasteridae</taxon>
        <taxon>Pristionchus</taxon>
    </lineage>
</organism>
<dbReference type="SMART" id="SM00490">
    <property type="entry name" value="HELICc"/>
    <property type="match status" value="1"/>
</dbReference>
<accession>A0AAV5T709</accession>
<dbReference type="InterPro" id="IPR014001">
    <property type="entry name" value="Helicase_ATP-bd"/>
</dbReference>
<keyword evidence="6" id="KW-0067">ATP-binding</keyword>
<dbReference type="InterPro" id="IPR056371">
    <property type="entry name" value="DHX37-like_C"/>
</dbReference>
<dbReference type="Proteomes" id="UP001432027">
    <property type="component" value="Unassembled WGS sequence"/>
</dbReference>
<dbReference type="Gene3D" id="3.40.50.300">
    <property type="entry name" value="P-loop containing nucleotide triphosphate hydrolases"/>
    <property type="match status" value="2"/>
</dbReference>
<feature type="compositionally biased region" description="Acidic residues" evidence="8">
    <location>
        <begin position="567"/>
        <end position="601"/>
    </location>
</feature>
<evidence type="ECO:0000313" key="11">
    <source>
        <dbReference type="EMBL" id="GMS89459.1"/>
    </source>
</evidence>
<dbReference type="SUPFAM" id="SSF52540">
    <property type="entry name" value="P-loop containing nucleoside triphosphate hydrolases"/>
    <property type="match status" value="1"/>
</dbReference>
<feature type="non-terminal residue" evidence="11">
    <location>
        <position position="1176"/>
    </location>
</feature>
<dbReference type="InterPro" id="IPR027417">
    <property type="entry name" value="P-loop_NTPase"/>
</dbReference>
<dbReference type="PROSITE" id="PS51192">
    <property type="entry name" value="HELICASE_ATP_BIND_1"/>
    <property type="match status" value="1"/>
</dbReference>
<dbReference type="SMART" id="SM00487">
    <property type="entry name" value="DEXDc"/>
    <property type="match status" value="1"/>
</dbReference>
<dbReference type="InterPro" id="IPR011545">
    <property type="entry name" value="DEAD/DEAH_box_helicase_dom"/>
</dbReference>
<reference evidence="11" key="1">
    <citation type="submission" date="2023-10" db="EMBL/GenBank/DDBJ databases">
        <title>Genome assembly of Pristionchus species.</title>
        <authorList>
            <person name="Yoshida K."/>
            <person name="Sommer R.J."/>
        </authorList>
    </citation>
    <scope>NUCLEOTIDE SEQUENCE</scope>
    <source>
        <strain evidence="11">RS0144</strain>
    </source>
</reference>
<dbReference type="PANTHER" id="PTHR18934:SF99">
    <property type="entry name" value="ATP-DEPENDENT RNA HELICASE DHX37-RELATED"/>
    <property type="match status" value="1"/>
</dbReference>
<keyword evidence="4" id="KW-0378">Hydrolase</keyword>
<feature type="region of interest" description="Disordered" evidence="8">
    <location>
        <begin position="551"/>
        <end position="607"/>
    </location>
</feature>
<feature type="region of interest" description="Disordered" evidence="8">
    <location>
        <begin position="1"/>
        <end position="22"/>
    </location>
</feature>
<dbReference type="Pfam" id="PF21010">
    <property type="entry name" value="HA2_C"/>
    <property type="match status" value="1"/>
</dbReference>
<evidence type="ECO:0000256" key="2">
    <source>
        <dbReference type="ARBA" id="ARBA00012552"/>
    </source>
</evidence>
<feature type="compositionally biased region" description="Acidic residues" evidence="8">
    <location>
        <begin position="169"/>
        <end position="212"/>
    </location>
</feature>
<dbReference type="GO" id="GO:0005730">
    <property type="term" value="C:nucleolus"/>
    <property type="evidence" value="ECO:0007669"/>
    <property type="project" value="TreeGrafter"/>
</dbReference>
<dbReference type="Pfam" id="PF23362">
    <property type="entry name" value="DHX37_C"/>
    <property type="match status" value="1"/>
</dbReference>
<evidence type="ECO:0000259" key="9">
    <source>
        <dbReference type="PROSITE" id="PS51192"/>
    </source>
</evidence>
<dbReference type="GO" id="GO:0003723">
    <property type="term" value="F:RNA binding"/>
    <property type="evidence" value="ECO:0007669"/>
    <property type="project" value="TreeGrafter"/>
</dbReference>
<dbReference type="Gene3D" id="1.20.120.1080">
    <property type="match status" value="1"/>
</dbReference>
<comment type="catalytic activity">
    <reaction evidence="7">
        <text>ATP + H2O = ADP + phosphate + H(+)</text>
        <dbReference type="Rhea" id="RHEA:13065"/>
        <dbReference type="ChEBI" id="CHEBI:15377"/>
        <dbReference type="ChEBI" id="CHEBI:15378"/>
        <dbReference type="ChEBI" id="CHEBI:30616"/>
        <dbReference type="ChEBI" id="CHEBI:43474"/>
        <dbReference type="ChEBI" id="CHEBI:456216"/>
        <dbReference type="EC" id="3.6.4.13"/>
    </reaction>
</comment>
<dbReference type="InterPro" id="IPR001650">
    <property type="entry name" value="Helicase_C-like"/>
</dbReference>
<dbReference type="FunFam" id="3.40.50.300:FF:000637">
    <property type="entry name" value="ATP-dependent RNA helicase DHX37/DHR1"/>
    <property type="match status" value="1"/>
</dbReference>
<dbReference type="EMBL" id="BTSX01000003">
    <property type="protein sequence ID" value="GMS89459.1"/>
    <property type="molecule type" value="Genomic_DNA"/>
</dbReference>
<dbReference type="InterPro" id="IPR002464">
    <property type="entry name" value="DNA/RNA_helicase_DEAH_CS"/>
</dbReference>
<feature type="compositionally biased region" description="Basic residues" evidence="8">
    <location>
        <begin position="144"/>
        <end position="155"/>
    </location>
</feature>
<keyword evidence="12" id="KW-1185">Reference proteome</keyword>
<gene>
    <name evidence="11" type="ORF">PENTCL1PPCAC_11634</name>
</gene>
<dbReference type="EC" id="3.6.4.13" evidence="2"/>
<dbReference type="InterPro" id="IPR007502">
    <property type="entry name" value="Helicase-assoc_dom"/>
</dbReference>
<feature type="region of interest" description="Disordered" evidence="8">
    <location>
        <begin position="120"/>
        <end position="231"/>
    </location>
</feature>
<dbReference type="CDD" id="cd18791">
    <property type="entry name" value="SF2_C_RHA"/>
    <property type="match status" value="1"/>
</dbReference>
<evidence type="ECO:0000256" key="8">
    <source>
        <dbReference type="SAM" id="MobiDB-lite"/>
    </source>
</evidence>
<evidence type="ECO:0000259" key="10">
    <source>
        <dbReference type="PROSITE" id="PS51194"/>
    </source>
</evidence>
<dbReference type="Pfam" id="PF00271">
    <property type="entry name" value="Helicase_C"/>
    <property type="match status" value="1"/>
</dbReference>
<proteinExistence type="inferred from homology"/>
<dbReference type="GO" id="GO:0003724">
    <property type="term" value="F:RNA helicase activity"/>
    <property type="evidence" value="ECO:0007669"/>
    <property type="project" value="UniProtKB-EC"/>
</dbReference>
<dbReference type="PROSITE" id="PS51194">
    <property type="entry name" value="HELICASE_CTER"/>
    <property type="match status" value="1"/>
</dbReference>
<dbReference type="GO" id="GO:0000462">
    <property type="term" value="P:maturation of SSU-rRNA from tricistronic rRNA transcript (SSU-rRNA, 5.8S rRNA, LSU-rRNA)"/>
    <property type="evidence" value="ECO:0007669"/>
    <property type="project" value="TreeGrafter"/>
</dbReference>
<feature type="domain" description="Helicase ATP-binding" evidence="9">
    <location>
        <begin position="288"/>
        <end position="454"/>
    </location>
</feature>
<evidence type="ECO:0000256" key="1">
    <source>
        <dbReference type="ARBA" id="ARBA00008792"/>
    </source>
</evidence>